<protein>
    <submittedName>
        <fullName evidence="3">Polymer-forming cytoskeletal protein</fullName>
    </submittedName>
</protein>
<comment type="caution">
    <text evidence="3">The sequence shown here is derived from an EMBL/GenBank/DDBJ whole genome shotgun (WGS) entry which is preliminary data.</text>
</comment>
<dbReference type="AlphaFoldDB" id="A0A5D0MIZ3"/>
<dbReference type="PANTHER" id="PTHR35024:SF4">
    <property type="entry name" value="POLYMER-FORMING CYTOSKELETAL PROTEIN"/>
    <property type="match status" value="1"/>
</dbReference>
<evidence type="ECO:0000256" key="2">
    <source>
        <dbReference type="SAM" id="MobiDB-lite"/>
    </source>
</evidence>
<reference evidence="3" key="1">
    <citation type="submission" date="2019-08" db="EMBL/GenBank/DDBJ databases">
        <title>Genomic characterization of a novel candidate phylum (ARYD3) from a high temperature, high salinity tertiary oil reservoir in north central Oklahoma, USA.</title>
        <authorList>
            <person name="Youssef N.H."/>
            <person name="Yadav A."/>
            <person name="Elshahed M.S."/>
        </authorList>
    </citation>
    <scope>NUCLEOTIDE SEQUENCE [LARGE SCALE GENOMIC DNA]</scope>
    <source>
        <strain evidence="3">ARYD3</strain>
    </source>
</reference>
<evidence type="ECO:0000313" key="3">
    <source>
        <dbReference type="EMBL" id="TYB31491.1"/>
    </source>
</evidence>
<dbReference type="Proteomes" id="UP000324143">
    <property type="component" value="Unassembled WGS sequence"/>
</dbReference>
<comment type="similarity">
    <text evidence="1">Belongs to the bactofilin family.</text>
</comment>
<evidence type="ECO:0000313" key="4">
    <source>
        <dbReference type="Proteomes" id="UP000324143"/>
    </source>
</evidence>
<dbReference type="PANTHER" id="PTHR35024">
    <property type="entry name" value="HYPOTHETICAL CYTOSOLIC PROTEIN"/>
    <property type="match status" value="1"/>
</dbReference>
<dbReference type="EMBL" id="VSIX01000033">
    <property type="protein sequence ID" value="TYB31491.1"/>
    <property type="molecule type" value="Genomic_DNA"/>
</dbReference>
<organism evidence="3 4">
    <name type="scientific">Candidatus Mcinerneyibacterium aminivorans</name>
    <dbReference type="NCBI Taxonomy" id="2703815"/>
    <lineage>
        <taxon>Bacteria</taxon>
        <taxon>Candidatus Macinerneyibacteriota</taxon>
        <taxon>Candidatus Mcinerneyibacteria</taxon>
        <taxon>Candidatus Mcinerneyibacteriales</taxon>
        <taxon>Candidatus Mcinerneyibacteriaceae</taxon>
        <taxon>Candidatus Mcinerneyibacterium</taxon>
    </lineage>
</organism>
<dbReference type="Pfam" id="PF04519">
    <property type="entry name" value="Bactofilin"/>
    <property type="match status" value="1"/>
</dbReference>
<proteinExistence type="inferred from homology"/>
<feature type="region of interest" description="Disordered" evidence="2">
    <location>
        <begin position="104"/>
        <end position="135"/>
    </location>
</feature>
<keyword evidence="4" id="KW-1185">Reference proteome</keyword>
<feature type="compositionally biased region" description="Basic and acidic residues" evidence="2">
    <location>
        <begin position="107"/>
        <end position="135"/>
    </location>
</feature>
<accession>A0A5D0MIZ3</accession>
<gene>
    <name evidence="3" type="ORF">FXF47_04015</name>
</gene>
<dbReference type="InterPro" id="IPR007607">
    <property type="entry name" value="BacA/B"/>
</dbReference>
<name>A0A5D0MIZ3_9BACT</name>
<sequence length="135" mass="14861">MAGKNDEMKTVLGETSKIQGEMEVSHGISINGYFKGKLKSKGKILVGKNGRVEADVEAEEIVNAGFIDGEVYAKKKLIIHNEGEVDGSIKTSKLVLEKGGKINGRVDMGRNDKSRETQKIEGQKKEEEKIKKNNE</sequence>
<evidence type="ECO:0000256" key="1">
    <source>
        <dbReference type="ARBA" id="ARBA00044755"/>
    </source>
</evidence>